<feature type="binding site" evidence="11">
    <location>
        <position position="96"/>
    </location>
    <ligand>
        <name>ATP</name>
        <dbReference type="ChEBI" id="CHEBI:30616"/>
    </ligand>
</feature>
<dbReference type="CDD" id="cd02204">
    <property type="entry name" value="PurL_repeat2"/>
    <property type="match status" value="1"/>
</dbReference>
<dbReference type="InterPro" id="IPR036921">
    <property type="entry name" value="PurM-like_N_sf"/>
</dbReference>
<feature type="binding site" evidence="11">
    <location>
        <position position="245"/>
    </location>
    <ligand>
        <name>substrate</name>
    </ligand>
</feature>
<dbReference type="CDD" id="cd02203">
    <property type="entry name" value="PurL_repeat1"/>
    <property type="match status" value="1"/>
</dbReference>
<feature type="binding site" evidence="11">
    <location>
        <position position="121"/>
    </location>
    <ligand>
        <name>substrate</name>
    </ligand>
</feature>
<keyword evidence="2 11" id="KW-0436">Ligase</keyword>
<evidence type="ECO:0000259" key="14">
    <source>
        <dbReference type="Pfam" id="PF18072"/>
    </source>
</evidence>
<dbReference type="GO" id="GO:0006189">
    <property type="term" value="P:'de novo' IMP biosynthetic process"/>
    <property type="evidence" value="ECO:0007669"/>
    <property type="project" value="UniProtKB-UniRule"/>
</dbReference>
<feature type="binding site" evidence="11">
    <location>
        <begin position="317"/>
        <end position="319"/>
    </location>
    <ligand>
        <name>substrate</name>
    </ligand>
</feature>
<feature type="binding site" evidence="11">
    <location>
        <begin position="99"/>
        <end position="102"/>
    </location>
    <ligand>
        <name>substrate</name>
    </ligand>
</feature>
<evidence type="ECO:0000256" key="11">
    <source>
        <dbReference type="HAMAP-Rule" id="MF_00420"/>
    </source>
</evidence>
<dbReference type="InterPro" id="IPR041609">
    <property type="entry name" value="PurL_linker"/>
</dbReference>
<protein>
    <recommendedName>
        <fullName evidence="11">Phosphoribosylformylglycinamidine synthase subunit PurL</fullName>
        <shortName evidence="11">FGAM synthase</shortName>
        <ecNumber evidence="11">6.3.5.3</ecNumber>
    </recommendedName>
    <alternativeName>
        <fullName evidence="11">Formylglycinamide ribonucleotide amidotransferase subunit II</fullName>
        <shortName evidence="11">FGAR amidotransferase II</shortName>
        <shortName evidence="11">FGAR-AT II</shortName>
    </alternativeName>
    <alternativeName>
        <fullName evidence="11">Glutamine amidotransferase PurL</fullName>
    </alternativeName>
    <alternativeName>
        <fullName evidence="11">Phosphoribosylformylglycinamidine synthase subunit II</fullName>
    </alternativeName>
</protein>
<dbReference type="OrthoDB" id="9804441at2"/>
<dbReference type="Gene3D" id="3.30.1330.10">
    <property type="entry name" value="PurM-like, N-terminal domain"/>
    <property type="match status" value="2"/>
</dbReference>
<dbReference type="InterPro" id="IPR010918">
    <property type="entry name" value="PurM-like_C_dom"/>
</dbReference>
<evidence type="ECO:0000313" key="16">
    <source>
        <dbReference type="Proteomes" id="UP000198694"/>
    </source>
</evidence>
<comment type="caution">
    <text evidence="11">Lacks conserved residue(s) required for the propagation of feature annotation.</text>
</comment>
<comment type="catalytic activity">
    <reaction evidence="8 11">
        <text>N(2)-formyl-N(1)-(5-phospho-beta-D-ribosyl)glycinamide + L-glutamine + ATP + H2O = 2-formamido-N(1)-(5-O-phospho-beta-D-ribosyl)acetamidine + L-glutamate + ADP + phosphate + H(+)</text>
        <dbReference type="Rhea" id="RHEA:17129"/>
        <dbReference type="ChEBI" id="CHEBI:15377"/>
        <dbReference type="ChEBI" id="CHEBI:15378"/>
        <dbReference type="ChEBI" id="CHEBI:29985"/>
        <dbReference type="ChEBI" id="CHEBI:30616"/>
        <dbReference type="ChEBI" id="CHEBI:43474"/>
        <dbReference type="ChEBI" id="CHEBI:58359"/>
        <dbReference type="ChEBI" id="CHEBI:147286"/>
        <dbReference type="ChEBI" id="CHEBI:147287"/>
        <dbReference type="ChEBI" id="CHEBI:456216"/>
        <dbReference type="EC" id="6.3.5.3"/>
    </reaction>
</comment>
<dbReference type="NCBIfam" id="TIGR01736">
    <property type="entry name" value="FGAM_synth_II"/>
    <property type="match status" value="1"/>
</dbReference>
<feature type="binding site" evidence="11">
    <location>
        <position position="57"/>
    </location>
    <ligand>
        <name>ATP</name>
        <dbReference type="ChEBI" id="CHEBI:30616"/>
    </ligand>
</feature>
<dbReference type="HAMAP" id="MF_00420">
    <property type="entry name" value="PurL_2"/>
    <property type="match status" value="1"/>
</dbReference>
<evidence type="ECO:0000256" key="1">
    <source>
        <dbReference type="ARBA" id="ARBA00022490"/>
    </source>
</evidence>
<dbReference type="AlphaFoldDB" id="A0A1G9BD67"/>
<feature type="binding site" evidence="11">
    <location>
        <position position="541"/>
    </location>
    <ligand>
        <name>substrate</name>
    </ligand>
</feature>
<comment type="function">
    <text evidence="9 11">Part of the phosphoribosylformylglycinamidine synthase complex involved in the purines biosynthetic pathway. Catalyzes the ATP-dependent conversion of formylglycinamide ribonucleotide (FGAR) and glutamine to yield formylglycinamidine ribonucleotide (FGAM) and glutamate. The FGAM synthase complex is composed of three subunits. PurQ produces an ammonia molecule by converting glutamine to glutamate. PurL transfers the ammonia molecule to FGAR to form FGAM in an ATP-dependent manner. PurS interacts with PurQ and PurL and is thought to assist in the transfer of the ammonia molecule from PurQ to PurL.</text>
</comment>
<evidence type="ECO:0000256" key="5">
    <source>
        <dbReference type="ARBA" id="ARBA00022755"/>
    </source>
</evidence>
<feature type="domain" description="PurM-like C-terminal" evidence="13">
    <location>
        <begin position="208"/>
        <end position="360"/>
    </location>
</feature>
<accession>A0A1G9BD67</accession>
<gene>
    <name evidence="11" type="primary">purL</name>
    <name evidence="15" type="ORF">SAMN05216243_2939</name>
</gene>
<dbReference type="InterPro" id="IPR016188">
    <property type="entry name" value="PurM-like_N"/>
</dbReference>
<feature type="domain" description="PurM-like C-terminal" evidence="13">
    <location>
        <begin position="577"/>
        <end position="712"/>
    </location>
</feature>
<feature type="domain" description="Phosphoribosylformylglycinamidine synthase linker" evidence="14">
    <location>
        <begin position="12"/>
        <end position="58"/>
    </location>
</feature>
<feature type="binding site" evidence="11">
    <location>
        <position position="273"/>
    </location>
    <ligand>
        <name>Mg(2+)</name>
        <dbReference type="ChEBI" id="CHEBI:18420"/>
        <label>2</label>
    </ligand>
</feature>
<comment type="subunit">
    <text evidence="10 11">Monomer. Part of the FGAM synthase complex composed of 1 PurL, 1 PurQ and 2 PurS subunits.</text>
</comment>
<feature type="domain" description="PurM-like N-terminal" evidence="12">
    <location>
        <begin position="79"/>
        <end position="194"/>
    </location>
</feature>
<feature type="binding site" evidence="11">
    <location>
        <position position="539"/>
    </location>
    <ligand>
        <name>Mg(2+)</name>
        <dbReference type="ChEBI" id="CHEBI:18420"/>
        <label>1</label>
    </ligand>
</feature>
<dbReference type="SUPFAM" id="SSF55326">
    <property type="entry name" value="PurM N-terminal domain-like"/>
    <property type="match status" value="2"/>
</dbReference>
<dbReference type="GO" id="GO:0005737">
    <property type="term" value="C:cytoplasm"/>
    <property type="evidence" value="ECO:0007669"/>
    <property type="project" value="UniProtKB-SubCell"/>
</dbReference>
<feature type="binding site" evidence="11">
    <location>
        <position position="122"/>
    </location>
    <ligand>
        <name>Mg(2+)</name>
        <dbReference type="ChEBI" id="CHEBI:18420"/>
        <label>2</label>
    </ligand>
</feature>
<dbReference type="Pfam" id="PF18072">
    <property type="entry name" value="FGAR-AT_linker"/>
    <property type="match status" value="1"/>
</dbReference>
<dbReference type="Pfam" id="PF02769">
    <property type="entry name" value="AIRS_C"/>
    <property type="match status" value="2"/>
</dbReference>
<dbReference type="GO" id="GO:0004642">
    <property type="term" value="F:phosphoribosylformylglycinamidine synthase activity"/>
    <property type="evidence" value="ECO:0007669"/>
    <property type="project" value="UniProtKB-UniRule"/>
</dbReference>
<feature type="binding site" evidence="11">
    <location>
        <position position="98"/>
    </location>
    <ligand>
        <name>Mg(2+)</name>
        <dbReference type="ChEBI" id="CHEBI:18420"/>
        <label>1</label>
    </ligand>
</feature>
<sequence>MLQASEINPEVIEKEYIYKEMGLTDAEYKHIKNVLGRRPNFTETGIFSVMWSEHCSYKTSKPLLKKFPTKAPHVLQGPGEGAGIIDIGGGQAAVFKIESHNHPSAVEPYQGAATGVGGIIRDVFSMGARPVALLNSLRFGNLDSGRVKYLFEEVVNGIAGYGNCVGVPTVGGEVQFDNCYEGNPLVNAMCVGLIDQKDIQKGIAAGIGNTVLYAGAPTGRDGIHGATFASEDLSEESESKRPSVQVGDPFMEKLLIEACLEAIHCDALVGMQDMGAAGLTSSASEMASKAGTGMEMDLDLVPQRERNMTPYELMLSESQERMLMVVKAGEEQEIVDIFKKYGLEAVAVGRVTEDHQFRLLHKGEVVADIPVDSLAEDAPVYHKPSKVPAYYEEYQQMTDYYPEDVKNYTETLKALLQQPTIASKEWVYDQYDSMVQTNTVVTPGSDAAVIRVRGTDKALAVTTDCNSRYIYLDPETGGQIAVAEAARNIVCSGGKPLALTDGLNFGNPDKPENFWQMEKSVDGMSAASLALNTPVISGNVSLYNESNNQAIFPTPVVGMVGLLESLDHVTPSFFQHAGDAIYVIGKAEAEFGGSELQNVLENKYFGKAPALDLTTEAKRQQQLLAAIQAGIIASAHDVAEGGLAVALAESSFGKQTGIDVALEGDAVTEFFSETQSRFLVSVRPENKTAFEEMVEDALAIGTVTDDGDYQISINSERTIEQPMESLKALWKGAIPCLLKSKD</sequence>
<evidence type="ECO:0000256" key="7">
    <source>
        <dbReference type="ARBA" id="ARBA00022842"/>
    </source>
</evidence>
<dbReference type="Pfam" id="PF00586">
    <property type="entry name" value="AIRS"/>
    <property type="match status" value="2"/>
</dbReference>
<evidence type="ECO:0000259" key="12">
    <source>
        <dbReference type="Pfam" id="PF00586"/>
    </source>
</evidence>
<dbReference type="FunFam" id="3.90.650.10:FF:000009">
    <property type="entry name" value="Phosphoribosylformylglycinamidine synthase subunit PurL"/>
    <property type="match status" value="1"/>
</dbReference>
<organism evidence="15 16">
    <name type="scientific">Sediminibacillus albus</name>
    <dbReference type="NCBI Taxonomy" id="407036"/>
    <lineage>
        <taxon>Bacteria</taxon>
        <taxon>Bacillati</taxon>
        <taxon>Bacillota</taxon>
        <taxon>Bacilli</taxon>
        <taxon>Bacillales</taxon>
        <taxon>Bacillaceae</taxon>
        <taxon>Sediminibacillus</taxon>
    </lineage>
</organism>
<keyword evidence="4 11" id="KW-0547">Nucleotide-binding</keyword>
<keyword evidence="3 11" id="KW-0479">Metal-binding</keyword>
<proteinExistence type="inferred from homology"/>
<dbReference type="InterPro" id="IPR010074">
    <property type="entry name" value="PRibForGlyAmidine_synth_PurL"/>
</dbReference>
<dbReference type="RefSeq" id="WP_093215687.1">
    <property type="nucleotide sequence ID" value="NZ_FNFL01000005.1"/>
</dbReference>
<dbReference type="InterPro" id="IPR036676">
    <property type="entry name" value="PurM-like_C_sf"/>
</dbReference>
<dbReference type="SUPFAM" id="SSF56042">
    <property type="entry name" value="PurM C-terminal domain-like"/>
    <property type="match status" value="2"/>
</dbReference>
<comment type="pathway">
    <text evidence="11">Purine metabolism; IMP biosynthesis via de novo pathway; 5-amino-1-(5-phospho-D-ribosyl)imidazole from N(2)-formyl-N(1)-(5-phospho-D-ribosyl)glycinamide: step 1/2.</text>
</comment>
<dbReference type="EMBL" id="FNFL01000005">
    <property type="protein sequence ID" value="SDK37014.1"/>
    <property type="molecule type" value="Genomic_DNA"/>
</dbReference>
<dbReference type="GO" id="GO:0005524">
    <property type="term" value="F:ATP binding"/>
    <property type="evidence" value="ECO:0007669"/>
    <property type="project" value="UniProtKB-UniRule"/>
</dbReference>
<evidence type="ECO:0000256" key="3">
    <source>
        <dbReference type="ARBA" id="ARBA00022723"/>
    </source>
</evidence>
<evidence type="ECO:0000256" key="2">
    <source>
        <dbReference type="ARBA" id="ARBA00022598"/>
    </source>
</evidence>
<reference evidence="15 16" key="1">
    <citation type="submission" date="2016-10" db="EMBL/GenBank/DDBJ databases">
        <authorList>
            <person name="de Groot N.N."/>
        </authorList>
    </citation>
    <scope>NUCLEOTIDE SEQUENCE [LARGE SCALE GENOMIC DNA]</scope>
    <source>
        <strain evidence="15 16">CGMCC 1.6502</strain>
    </source>
</reference>
<evidence type="ECO:0000256" key="8">
    <source>
        <dbReference type="ARBA" id="ARBA00052585"/>
    </source>
</evidence>
<keyword evidence="7 11" id="KW-0460">Magnesium</keyword>
<evidence type="ECO:0000259" key="13">
    <source>
        <dbReference type="Pfam" id="PF02769"/>
    </source>
</evidence>
<dbReference type="PANTHER" id="PTHR43555:SF1">
    <property type="entry name" value="PHOSPHORIBOSYLFORMYLGLYCINAMIDINE SYNTHASE SUBUNIT PURL"/>
    <property type="match status" value="1"/>
</dbReference>
<feature type="binding site" evidence="11">
    <location>
        <position position="538"/>
    </location>
    <ligand>
        <name>ATP</name>
        <dbReference type="ChEBI" id="CHEBI:30616"/>
    </ligand>
</feature>
<keyword evidence="16" id="KW-1185">Reference proteome</keyword>
<dbReference type="PIRSF" id="PIRSF001587">
    <property type="entry name" value="FGAM_synthase_II"/>
    <property type="match status" value="1"/>
</dbReference>
<keyword evidence="1 11" id="KW-0963">Cytoplasm</keyword>
<dbReference type="UniPathway" id="UPA00074">
    <property type="reaction ID" value="UER00128"/>
</dbReference>
<evidence type="ECO:0000256" key="10">
    <source>
        <dbReference type="ARBA" id="ARBA00064392"/>
    </source>
</evidence>
<evidence type="ECO:0000256" key="9">
    <source>
        <dbReference type="ARBA" id="ARBA00059671"/>
    </source>
</evidence>
<dbReference type="NCBIfam" id="NF002290">
    <property type="entry name" value="PRK01213.1"/>
    <property type="match status" value="1"/>
</dbReference>
<dbReference type="Proteomes" id="UP000198694">
    <property type="component" value="Unassembled WGS sequence"/>
</dbReference>
<feature type="active site" evidence="11">
    <location>
        <position position="54"/>
    </location>
</feature>
<dbReference type="Gene3D" id="3.90.650.10">
    <property type="entry name" value="PurM-like C-terminal domain"/>
    <property type="match status" value="2"/>
</dbReference>
<dbReference type="STRING" id="407036.SAMN05216243_2939"/>
<comment type="similarity">
    <text evidence="11">Belongs to the FGAMS family.</text>
</comment>
<dbReference type="FunFam" id="3.30.1330.10:FF:000004">
    <property type="entry name" value="Phosphoribosylformylglycinamidine synthase subunit PurL"/>
    <property type="match status" value="1"/>
</dbReference>
<feature type="domain" description="PurM-like N-terminal" evidence="12">
    <location>
        <begin position="444"/>
        <end position="562"/>
    </location>
</feature>
<feature type="active site" description="Proton acceptor" evidence="11">
    <location>
        <position position="100"/>
    </location>
</feature>
<evidence type="ECO:0000256" key="4">
    <source>
        <dbReference type="ARBA" id="ARBA00022741"/>
    </source>
</evidence>
<keyword evidence="6 11" id="KW-0067">ATP-binding</keyword>
<evidence type="ECO:0000313" key="15">
    <source>
        <dbReference type="EMBL" id="SDK37014.1"/>
    </source>
</evidence>
<evidence type="ECO:0000256" key="6">
    <source>
        <dbReference type="ARBA" id="ARBA00022840"/>
    </source>
</evidence>
<keyword evidence="5 11" id="KW-0658">Purine biosynthesis</keyword>
<dbReference type="PANTHER" id="PTHR43555">
    <property type="entry name" value="PHOSPHORIBOSYLFORMYLGLYCINAMIDINE SYNTHASE SUBUNIT PURL"/>
    <property type="match status" value="1"/>
</dbReference>
<comment type="subcellular location">
    <subcellularLocation>
        <location evidence="11">Cytoplasm</location>
    </subcellularLocation>
</comment>
<dbReference type="EC" id="6.3.5.3" evidence="11"/>
<feature type="binding site" evidence="11">
    <location>
        <position position="501"/>
    </location>
    <ligand>
        <name>ATP</name>
        <dbReference type="ChEBI" id="CHEBI:30616"/>
    </ligand>
</feature>
<name>A0A1G9BD67_9BACI</name>
<dbReference type="GO" id="GO:0000287">
    <property type="term" value="F:magnesium ion binding"/>
    <property type="evidence" value="ECO:0007669"/>
    <property type="project" value="UniProtKB-UniRule"/>
</dbReference>